<feature type="compositionally biased region" description="Low complexity" evidence="1">
    <location>
        <begin position="51"/>
        <end position="67"/>
    </location>
</feature>
<organism evidence="2">
    <name type="scientific">uncultured Thermomicrobiales bacterium</name>
    <dbReference type="NCBI Taxonomy" id="1645740"/>
    <lineage>
        <taxon>Bacteria</taxon>
        <taxon>Pseudomonadati</taxon>
        <taxon>Thermomicrobiota</taxon>
        <taxon>Thermomicrobia</taxon>
        <taxon>Thermomicrobiales</taxon>
        <taxon>environmental samples</taxon>
    </lineage>
</organism>
<evidence type="ECO:0000313" key="2">
    <source>
        <dbReference type="EMBL" id="CAA9539410.1"/>
    </source>
</evidence>
<feature type="compositionally biased region" description="Basic residues" evidence="1">
    <location>
        <begin position="21"/>
        <end position="30"/>
    </location>
</feature>
<feature type="compositionally biased region" description="Low complexity" evidence="1">
    <location>
        <begin position="1"/>
        <end position="20"/>
    </location>
</feature>
<feature type="non-terminal residue" evidence="2">
    <location>
        <position position="1"/>
    </location>
</feature>
<proteinExistence type="predicted"/>
<evidence type="ECO:0000256" key="1">
    <source>
        <dbReference type="SAM" id="MobiDB-lite"/>
    </source>
</evidence>
<accession>A0A6J4U5U0</accession>
<gene>
    <name evidence="2" type="ORF">AVDCRST_MAG73-1761</name>
</gene>
<name>A0A6J4U5U0_9BACT</name>
<dbReference type="EMBL" id="CADCWE010000110">
    <property type="protein sequence ID" value="CAA9539410.1"/>
    <property type="molecule type" value="Genomic_DNA"/>
</dbReference>
<feature type="region of interest" description="Disordered" evidence="1">
    <location>
        <begin position="1"/>
        <end position="83"/>
    </location>
</feature>
<sequence length="83" mass="8693">CRPTTTPAPDAAPGGSASGRWPRRVRRTRARPAGWTGRVPTPCPSCSLRPTRATCGRSGTTTTDTPTNMRLAAVGTASRARTT</sequence>
<reference evidence="2" key="1">
    <citation type="submission" date="2020-02" db="EMBL/GenBank/DDBJ databases">
        <authorList>
            <person name="Meier V. D."/>
        </authorList>
    </citation>
    <scope>NUCLEOTIDE SEQUENCE</scope>
    <source>
        <strain evidence="2">AVDCRST_MAG73</strain>
    </source>
</reference>
<feature type="non-terminal residue" evidence="2">
    <location>
        <position position="83"/>
    </location>
</feature>
<protein>
    <submittedName>
        <fullName evidence="2">Uncharacterized protein</fullName>
    </submittedName>
</protein>
<dbReference type="AlphaFoldDB" id="A0A6J4U5U0"/>